<organism evidence="1 2">
    <name type="scientific">Henosepilachna vigintioctopunctata</name>
    <dbReference type="NCBI Taxonomy" id="420089"/>
    <lineage>
        <taxon>Eukaryota</taxon>
        <taxon>Metazoa</taxon>
        <taxon>Ecdysozoa</taxon>
        <taxon>Arthropoda</taxon>
        <taxon>Hexapoda</taxon>
        <taxon>Insecta</taxon>
        <taxon>Pterygota</taxon>
        <taxon>Neoptera</taxon>
        <taxon>Endopterygota</taxon>
        <taxon>Coleoptera</taxon>
        <taxon>Polyphaga</taxon>
        <taxon>Cucujiformia</taxon>
        <taxon>Coccinelloidea</taxon>
        <taxon>Coccinellidae</taxon>
        <taxon>Epilachninae</taxon>
        <taxon>Epilachnini</taxon>
        <taxon>Henosepilachna</taxon>
    </lineage>
</organism>
<dbReference type="Proteomes" id="UP001431783">
    <property type="component" value="Unassembled WGS sequence"/>
</dbReference>
<dbReference type="AlphaFoldDB" id="A0AAW1UVD5"/>
<name>A0AAW1UVD5_9CUCU</name>
<proteinExistence type="predicted"/>
<protein>
    <recommendedName>
        <fullName evidence="3">Reverse transcriptase domain-containing protein</fullName>
    </recommendedName>
</protein>
<keyword evidence="2" id="KW-1185">Reference proteome</keyword>
<reference evidence="1 2" key="1">
    <citation type="submission" date="2023-03" db="EMBL/GenBank/DDBJ databases">
        <title>Genome insight into feeding habits of ladybird beetles.</title>
        <authorList>
            <person name="Li H.-S."/>
            <person name="Huang Y.-H."/>
            <person name="Pang H."/>
        </authorList>
    </citation>
    <scope>NUCLEOTIDE SEQUENCE [LARGE SCALE GENOMIC DNA]</scope>
    <source>
        <strain evidence="1">SYSU_2023b</strain>
        <tissue evidence="1">Whole body</tissue>
    </source>
</reference>
<evidence type="ECO:0008006" key="3">
    <source>
        <dbReference type="Google" id="ProtNLM"/>
    </source>
</evidence>
<gene>
    <name evidence="1" type="ORF">WA026_001995</name>
</gene>
<comment type="caution">
    <text evidence="1">The sequence shown here is derived from an EMBL/GenBank/DDBJ whole genome shotgun (WGS) entry which is preliminary data.</text>
</comment>
<dbReference type="EMBL" id="JARQZJ010000091">
    <property type="protein sequence ID" value="KAK9883801.1"/>
    <property type="molecule type" value="Genomic_DNA"/>
</dbReference>
<sequence>MMNYLNKYSIISSFQHVFCSGKSTQTAVCQFLEFIYLSLDSGLHVAGMFFNQSRAFDCLQFPFIQSKMYSIGFRGVFLDWISSFLSLRHLFGENKNHRSENYPLSMGVPQGSALGHLIFSLFEK</sequence>
<accession>A0AAW1UVD5</accession>
<evidence type="ECO:0000313" key="1">
    <source>
        <dbReference type="EMBL" id="KAK9883801.1"/>
    </source>
</evidence>
<evidence type="ECO:0000313" key="2">
    <source>
        <dbReference type="Proteomes" id="UP001431783"/>
    </source>
</evidence>